<accession>A0A0K8NZ10</accession>
<dbReference type="EMBL" id="BBYR01000025">
    <property type="protein sequence ID" value="GAP35616.1"/>
    <property type="molecule type" value="Genomic_DNA"/>
</dbReference>
<dbReference type="STRING" id="1547922.ISF6_1389"/>
<evidence type="ECO:0000313" key="3">
    <source>
        <dbReference type="Proteomes" id="UP000037660"/>
    </source>
</evidence>
<comment type="caution">
    <text evidence="2">The sequence shown here is derived from an EMBL/GenBank/DDBJ whole genome shotgun (WGS) entry which is preliminary data.</text>
</comment>
<evidence type="ECO:0000313" key="2">
    <source>
        <dbReference type="EMBL" id="GAP35616.1"/>
    </source>
</evidence>
<dbReference type="AlphaFoldDB" id="A0A0K8NZ10"/>
<keyword evidence="3" id="KW-1185">Reference proteome</keyword>
<name>A0A0K8NZ10_PISS1</name>
<organism evidence="2 3">
    <name type="scientific">Piscinibacter sakaiensis</name>
    <name type="common">Ideonella sakaiensis</name>
    <dbReference type="NCBI Taxonomy" id="1547922"/>
    <lineage>
        <taxon>Bacteria</taxon>
        <taxon>Pseudomonadati</taxon>
        <taxon>Pseudomonadota</taxon>
        <taxon>Betaproteobacteria</taxon>
        <taxon>Burkholderiales</taxon>
        <taxon>Sphaerotilaceae</taxon>
        <taxon>Piscinibacter</taxon>
    </lineage>
</organism>
<evidence type="ECO:0000256" key="1">
    <source>
        <dbReference type="SAM" id="MobiDB-lite"/>
    </source>
</evidence>
<proteinExistence type="predicted"/>
<reference evidence="3" key="1">
    <citation type="submission" date="2015-07" db="EMBL/GenBank/DDBJ databases">
        <title>Discovery of a poly(ethylene terephthalate assimilation.</title>
        <authorList>
            <person name="Yoshida S."/>
            <person name="Hiraga K."/>
            <person name="Takehana T."/>
            <person name="Taniguchi I."/>
            <person name="Yamaji H."/>
            <person name="Maeda Y."/>
            <person name="Toyohara K."/>
            <person name="Miyamoto K."/>
            <person name="Kimura Y."/>
            <person name="Oda K."/>
        </authorList>
    </citation>
    <scope>NUCLEOTIDE SEQUENCE [LARGE SCALE GENOMIC DNA]</scope>
    <source>
        <strain evidence="3">NBRC 110686 / TISTR 2288 / 201-F6</strain>
    </source>
</reference>
<dbReference type="Proteomes" id="UP000037660">
    <property type="component" value="Unassembled WGS sequence"/>
</dbReference>
<reference evidence="2 3" key="2">
    <citation type="journal article" date="2016" name="Science">
        <title>A bacterium that degrades and assimilates poly(ethylene terephthalate).</title>
        <authorList>
            <person name="Yoshida S."/>
            <person name="Hiraga K."/>
            <person name="Takehana T."/>
            <person name="Taniguchi I."/>
            <person name="Yamaji H."/>
            <person name="Maeda Y."/>
            <person name="Toyohara K."/>
            <person name="Miyamoto K."/>
            <person name="Kimura Y."/>
            <person name="Oda K."/>
        </authorList>
    </citation>
    <scope>NUCLEOTIDE SEQUENCE [LARGE SCALE GENOMIC DNA]</scope>
    <source>
        <strain evidence="3">NBRC 110686 / TISTR 2288 / 201-F6</strain>
    </source>
</reference>
<gene>
    <name evidence="2" type="ORF">ISF6_1389</name>
</gene>
<feature type="region of interest" description="Disordered" evidence="1">
    <location>
        <begin position="1"/>
        <end position="21"/>
    </location>
</feature>
<protein>
    <submittedName>
        <fullName evidence="2">Uncharacterized protein</fullName>
    </submittedName>
</protein>
<sequence>MEAARTRPYSATSAAAGREEDAMTRDMTVTVGLMLTSLAAAVAAPDVDLGPAREQVALRAVATPAWERGAVAVPASLRSPAAGLPVPAADCADDVTRPYRLMHHGAGRLPAGCALGTV</sequence>